<sequence>MARPSFNATNEQRKLVEQLAAFGIPQEDMVMLVLDTNGKPISVPTLRKHFRRELTEGLVKANTKVAQALFKKAAGGNVASMIFWLKTRGGWKESPQSVELTGQDGGPVVQRTHIVDEREVKEALEKLQREY</sequence>
<dbReference type="RefSeq" id="WP_059638157.1">
    <property type="nucleotide sequence ID" value="NZ_LOTK01000042.1"/>
</dbReference>
<organism evidence="1 2">
    <name type="scientific">Burkholderia ubonensis</name>
    <dbReference type="NCBI Taxonomy" id="101571"/>
    <lineage>
        <taxon>Bacteria</taxon>
        <taxon>Pseudomonadati</taxon>
        <taxon>Pseudomonadota</taxon>
        <taxon>Betaproteobacteria</taxon>
        <taxon>Burkholderiales</taxon>
        <taxon>Burkholderiaceae</taxon>
        <taxon>Burkholderia</taxon>
        <taxon>Burkholderia cepacia complex</taxon>
    </lineage>
</organism>
<name>A0A117XE67_9BURK</name>
<dbReference type="AlphaFoldDB" id="A0A117XE67"/>
<reference evidence="1 2" key="1">
    <citation type="submission" date="2015-11" db="EMBL/GenBank/DDBJ databases">
        <title>Expanding the genomic diversity of Burkholderia species for the development of highly accurate diagnostics.</title>
        <authorList>
            <person name="Sahl J."/>
            <person name="Keim P."/>
            <person name="Wagner D."/>
        </authorList>
    </citation>
    <scope>NUCLEOTIDE SEQUENCE [LARGE SCALE GENOMIC DNA]</scope>
    <source>
        <strain evidence="1 2">RF32-BP4</strain>
    </source>
</reference>
<proteinExistence type="predicted"/>
<gene>
    <name evidence="1" type="ORF">WI38_32840</name>
</gene>
<protein>
    <submittedName>
        <fullName evidence="1">Uncharacterized protein</fullName>
    </submittedName>
</protein>
<comment type="caution">
    <text evidence="1">The sequence shown here is derived from an EMBL/GenBank/DDBJ whole genome shotgun (WGS) entry which is preliminary data.</text>
</comment>
<accession>A0A117XE67</accession>
<dbReference type="EMBL" id="LOTN01000075">
    <property type="protein sequence ID" value="KUZ80965.1"/>
    <property type="molecule type" value="Genomic_DNA"/>
</dbReference>
<dbReference type="Proteomes" id="UP000065521">
    <property type="component" value="Unassembled WGS sequence"/>
</dbReference>
<evidence type="ECO:0000313" key="1">
    <source>
        <dbReference type="EMBL" id="KUZ80965.1"/>
    </source>
</evidence>
<evidence type="ECO:0000313" key="2">
    <source>
        <dbReference type="Proteomes" id="UP000065521"/>
    </source>
</evidence>